<comment type="similarity">
    <text evidence="1">Belongs to the DDAH family.</text>
</comment>
<gene>
    <name evidence="3" type="ORF">I4I81_08910</name>
</gene>
<reference evidence="3 4" key="1">
    <citation type="submission" date="2020-11" db="EMBL/GenBank/DDBJ databases">
        <title>Pseudonocardia abyssalis sp. nov. and Pseudonocardia oceani sp. nov., description and phylogenomic analysis of two novel actinomycetes isolated from the deep Southern Ocean.</title>
        <authorList>
            <person name="Parra J."/>
        </authorList>
    </citation>
    <scope>NUCLEOTIDE SEQUENCE [LARGE SCALE GENOMIC DNA]</scope>
    <source>
        <strain evidence="3 4">KRD-168</strain>
    </source>
</reference>
<keyword evidence="4" id="KW-1185">Reference proteome</keyword>
<keyword evidence="2" id="KW-0378">Hydrolase</keyword>
<dbReference type="PANTHER" id="PTHR12737">
    <property type="entry name" value="DIMETHYLARGININE DIMETHYLAMINOHYDROLASE"/>
    <property type="match status" value="1"/>
</dbReference>
<proteinExistence type="inferred from homology"/>
<name>A0ABS6UQ74_9PSEU</name>
<sequence>MCRPDHFAVTYAINPWMRPDLPVDTARAVRQWEDLRRTYLDLGHVVDLLDPVPGLPDMVFAANGATVVGGRVLGARFRHPERAAEAAAHTAWFRAAGFPTTEPEFVNEGEGDLLVVGDVVLAGTGFRTDPRAHAEVARVLGREVLTLDLVDPRYYHLDTAVAALDDATIAWLPSAFTPAAQAVLRARFPDAVVADVADAAVLGLNAVSDGRHVVLPAQAPRLAAAIADRGFVPVPVDLSELLLGGGGPKCCTLEVRP</sequence>
<dbReference type="NCBIfam" id="NF045659">
    <property type="entry name" value="DiMArgaseDdahMtb"/>
    <property type="match status" value="1"/>
</dbReference>
<evidence type="ECO:0000256" key="1">
    <source>
        <dbReference type="ARBA" id="ARBA00008532"/>
    </source>
</evidence>
<protein>
    <submittedName>
        <fullName evidence="3">Amidinotransferase</fullName>
    </submittedName>
</protein>
<evidence type="ECO:0000313" key="4">
    <source>
        <dbReference type="Proteomes" id="UP000694287"/>
    </source>
</evidence>
<dbReference type="EMBL" id="JADQDK010000001">
    <property type="protein sequence ID" value="MBW0134375.1"/>
    <property type="molecule type" value="Genomic_DNA"/>
</dbReference>
<comment type="caution">
    <text evidence="3">The sequence shown here is derived from an EMBL/GenBank/DDBJ whole genome shotgun (WGS) entry which is preliminary data.</text>
</comment>
<evidence type="ECO:0000313" key="3">
    <source>
        <dbReference type="EMBL" id="MBW0134375.1"/>
    </source>
</evidence>
<dbReference type="InterPro" id="IPR033199">
    <property type="entry name" value="DDAH-like"/>
</dbReference>
<evidence type="ECO:0000256" key="2">
    <source>
        <dbReference type="ARBA" id="ARBA00022801"/>
    </source>
</evidence>
<dbReference type="Proteomes" id="UP000694287">
    <property type="component" value="Unassembled WGS sequence"/>
</dbReference>
<accession>A0ABS6UQ74</accession>
<organism evidence="3 4">
    <name type="scientific">Pseudonocardia abyssalis</name>
    <dbReference type="NCBI Taxonomy" id="2792008"/>
    <lineage>
        <taxon>Bacteria</taxon>
        <taxon>Bacillati</taxon>
        <taxon>Actinomycetota</taxon>
        <taxon>Actinomycetes</taxon>
        <taxon>Pseudonocardiales</taxon>
        <taxon>Pseudonocardiaceae</taxon>
        <taxon>Pseudonocardia</taxon>
    </lineage>
</organism>
<dbReference type="RefSeq" id="WP_218616546.1">
    <property type="nucleotide sequence ID" value="NZ_JADQDK010000001.1"/>
</dbReference>
<dbReference type="PANTHER" id="PTHR12737:SF9">
    <property type="entry name" value="DIMETHYLARGININASE"/>
    <property type="match status" value="1"/>
</dbReference>